<keyword evidence="1" id="KW-0812">Transmembrane</keyword>
<accession>A0ABY4EHM0</accession>
<feature type="transmembrane region" description="Helical" evidence="1">
    <location>
        <begin position="104"/>
        <end position="131"/>
    </location>
</feature>
<feature type="transmembrane region" description="Helical" evidence="1">
    <location>
        <begin position="48"/>
        <end position="67"/>
    </location>
</feature>
<keyword evidence="1" id="KW-1133">Transmembrane helix</keyword>
<keyword evidence="1" id="KW-0472">Membrane</keyword>
<organism evidence="2 3">
    <name type="scientific">Halobacillus salinarum</name>
    <dbReference type="NCBI Taxonomy" id="2932257"/>
    <lineage>
        <taxon>Bacteria</taxon>
        <taxon>Bacillati</taxon>
        <taxon>Bacillota</taxon>
        <taxon>Bacilli</taxon>
        <taxon>Bacillales</taxon>
        <taxon>Bacillaceae</taxon>
        <taxon>Halobacillus</taxon>
    </lineage>
</organism>
<evidence type="ECO:0000256" key="1">
    <source>
        <dbReference type="SAM" id="Phobius"/>
    </source>
</evidence>
<name>A0ABY4EHM0_9BACI</name>
<protein>
    <submittedName>
        <fullName evidence="2">Uncharacterized protein</fullName>
    </submittedName>
</protein>
<dbReference type="RefSeq" id="WP_244708931.1">
    <property type="nucleotide sequence ID" value="NZ_CP095073.1"/>
</dbReference>
<sequence length="132" mass="15466">MDHKVNHLQMIQGIISRMGQNSFLLKGWAITLVAALFALSGQGAREEFLLFAYVPILIFWVLDAYYLRQERMYIHLYDYVRKKDDKDIDYNMNLDQLPVESSKLFVVFLSKTILVFYLPITILIVLAMLFLP</sequence>
<keyword evidence="3" id="KW-1185">Reference proteome</keyword>
<feature type="transmembrane region" description="Helical" evidence="1">
    <location>
        <begin position="23"/>
        <end position="42"/>
    </location>
</feature>
<evidence type="ECO:0000313" key="3">
    <source>
        <dbReference type="Proteomes" id="UP000831787"/>
    </source>
</evidence>
<gene>
    <name evidence="2" type="ORF">MUN89_16885</name>
</gene>
<dbReference type="Proteomes" id="UP000831787">
    <property type="component" value="Chromosome"/>
</dbReference>
<reference evidence="2 3" key="1">
    <citation type="submission" date="2022-04" db="EMBL/GenBank/DDBJ databases">
        <title>Halobacillus sp. isolated from saltern.</title>
        <authorList>
            <person name="Won M."/>
            <person name="Lee C.-M."/>
            <person name="Woen H.-Y."/>
            <person name="Kwon S.-W."/>
        </authorList>
    </citation>
    <scope>NUCLEOTIDE SEQUENCE [LARGE SCALE GENOMIC DNA]</scope>
    <source>
        <strain evidence="2 3">SSBR10-3</strain>
    </source>
</reference>
<proteinExistence type="predicted"/>
<evidence type="ECO:0000313" key="2">
    <source>
        <dbReference type="EMBL" id="UOQ43572.1"/>
    </source>
</evidence>
<dbReference type="EMBL" id="CP095073">
    <property type="protein sequence ID" value="UOQ43572.1"/>
    <property type="molecule type" value="Genomic_DNA"/>
</dbReference>